<feature type="domain" description="Acyl-CoA oxidase C-alpha1" evidence="7">
    <location>
        <begin position="288"/>
        <end position="438"/>
    </location>
</feature>
<dbReference type="GO" id="GO:0033540">
    <property type="term" value="P:fatty acid beta-oxidation using acyl-CoA oxidase"/>
    <property type="evidence" value="ECO:0007669"/>
    <property type="project" value="TreeGrafter"/>
</dbReference>
<evidence type="ECO:0000256" key="1">
    <source>
        <dbReference type="ARBA" id="ARBA00001974"/>
    </source>
</evidence>
<reference evidence="8 9" key="1">
    <citation type="submission" date="2020-08" db="EMBL/GenBank/DDBJ databases">
        <title>Sequencing the genomes of 1000 actinobacteria strains.</title>
        <authorList>
            <person name="Klenk H.-P."/>
        </authorList>
    </citation>
    <scope>NUCLEOTIDE SEQUENCE [LARGE SCALE GENOMIC DNA]</scope>
    <source>
        <strain evidence="8 9">DSM 45362</strain>
    </source>
</reference>
<feature type="domain" description="Acyl-CoA oxidase C-terminal" evidence="6">
    <location>
        <begin position="486"/>
        <end position="605"/>
    </location>
</feature>
<dbReference type="InterPro" id="IPR036250">
    <property type="entry name" value="AcylCo_DH-like_C"/>
</dbReference>
<dbReference type="Proteomes" id="UP000587527">
    <property type="component" value="Unassembled WGS sequence"/>
</dbReference>
<dbReference type="InterPro" id="IPR046373">
    <property type="entry name" value="Acyl-CoA_Oxase/DH_mid-dom_sf"/>
</dbReference>
<sequence>MPLPATPPAGSAALAELEDLLHGPCDPGFLSALSRALTSDQMPARPDLADRGDRLPRRMQSLARELPPVRELLADPALMATVLAWVTIAEPALSMTVIGQNLLCLGSMMRLSPDHEALKAQFDALESGQVRGCYLVTEVGQSNSHLATRTQAEFDPQTREFVLQTPDPVATKFTNVAAGGGPASGVVVARLVVGGVDCGVFSFLVDLTDDNGPLPGIRISTGLEVSTLPLDYAQVRFDRYRVPYARWLRDSAQITDEGAFEDPLGSADLRLQRTLCIGQGLWGALPAAAAAVCRQSAVLSLRYARQRRTQGRLAPGTPLLDYRTQQHAVLGGLAEAFALTCSADRARVLWEESLSTTDGAAGGGSPMTFSPWTAVSRPLSAYKALAVRTAARVTADCQRHCGFPGHLDVNRLSAYHGFFQSFDAAGGDSQLILYDLGRTRTDDADDESAGTPYPSNPAEPTWWPAVIRVHEQRLAERLRGLRDGGAETGTSAFQAWNPLLGRAGELGETCAMRLAADDVARTLAAVRDPHLRTVLDRLASLHGVMTARRWAGSLLTAETLRASDLAGLSQIADALCDELLPHLPLLEEAFSYPAEVAGVPLAAADYNQALVDTLEWHHGEAA</sequence>
<dbReference type="RefSeq" id="WP_184831102.1">
    <property type="nucleotide sequence ID" value="NZ_JACHMN010000001.1"/>
</dbReference>
<keyword evidence="3" id="KW-0285">Flavoprotein</keyword>
<organism evidence="8 9">
    <name type="scientific">Allocatelliglobosispora scoriae</name>
    <dbReference type="NCBI Taxonomy" id="643052"/>
    <lineage>
        <taxon>Bacteria</taxon>
        <taxon>Bacillati</taxon>
        <taxon>Actinomycetota</taxon>
        <taxon>Actinomycetes</taxon>
        <taxon>Micromonosporales</taxon>
        <taxon>Micromonosporaceae</taxon>
        <taxon>Allocatelliglobosispora</taxon>
    </lineage>
</organism>
<dbReference type="AlphaFoldDB" id="A0A841BCU2"/>
<dbReference type="GO" id="GO:0071949">
    <property type="term" value="F:FAD binding"/>
    <property type="evidence" value="ECO:0007669"/>
    <property type="project" value="InterPro"/>
</dbReference>
<dbReference type="Pfam" id="PF01756">
    <property type="entry name" value="ACOX"/>
    <property type="match status" value="1"/>
</dbReference>
<dbReference type="GO" id="GO:0003997">
    <property type="term" value="F:acyl-CoA oxidase activity"/>
    <property type="evidence" value="ECO:0007669"/>
    <property type="project" value="UniProtKB-EC"/>
</dbReference>
<evidence type="ECO:0000256" key="2">
    <source>
        <dbReference type="ARBA" id="ARBA00006288"/>
    </source>
</evidence>
<dbReference type="Gene3D" id="2.40.110.10">
    <property type="entry name" value="Butyryl-CoA Dehydrogenase, subunit A, domain 2"/>
    <property type="match status" value="1"/>
</dbReference>
<dbReference type="InterPro" id="IPR012258">
    <property type="entry name" value="Acyl-CoA_oxidase"/>
</dbReference>
<comment type="similarity">
    <text evidence="2">Belongs to the acyl-CoA oxidase family.</text>
</comment>
<dbReference type="GO" id="GO:0055088">
    <property type="term" value="P:lipid homeostasis"/>
    <property type="evidence" value="ECO:0007669"/>
    <property type="project" value="TreeGrafter"/>
</dbReference>
<dbReference type="EC" id="1.3.3.6" evidence="8"/>
<keyword evidence="5 8" id="KW-0560">Oxidoreductase</keyword>
<dbReference type="InterPro" id="IPR055060">
    <property type="entry name" value="ACOX_C_alpha1"/>
</dbReference>
<dbReference type="PANTHER" id="PTHR10909">
    <property type="entry name" value="ELECTRON TRANSPORT OXIDOREDUCTASE"/>
    <property type="match status" value="1"/>
</dbReference>
<accession>A0A841BCU2</accession>
<evidence type="ECO:0000256" key="3">
    <source>
        <dbReference type="ARBA" id="ARBA00022630"/>
    </source>
</evidence>
<evidence type="ECO:0000313" key="8">
    <source>
        <dbReference type="EMBL" id="MBB5866927.1"/>
    </source>
</evidence>
<dbReference type="SUPFAM" id="SSF47203">
    <property type="entry name" value="Acyl-CoA dehydrogenase C-terminal domain-like"/>
    <property type="match status" value="2"/>
</dbReference>
<dbReference type="InterPro" id="IPR009100">
    <property type="entry name" value="AcylCoA_DH/oxidase_NM_dom_sf"/>
</dbReference>
<name>A0A841BCU2_9ACTN</name>
<keyword evidence="4" id="KW-0274">FAD</keyword>
<comment type="cofactor">
    <cofactor evidence="1">
        <name>FAD</name>
        <dbReference type="ChEBI" id="CHEBI:57692"/>
    </cofactor>
</comment>
<evidence type="ECO:0000259" key="7">
    <source>
        <dbReference type="Pfam" id="PF22924"/>
    </source>
</evidence>
<comment type="caution">
    <text evidence="8">The sequence shown here is derived from an EMBL/GenBank/DDBJ whole genome shotgun (WGS) entry which is preliminary data.</text>
</comment>
<dbReference type="InterPro" id="IPR002655">
    <property type="entry name" value="Acyl-CoA_oxidase_C"/>
</dbReference>
<dbReference type="SUPFAM" id="SSF56645">
    <property type="entry name" value="Acyl-CoA dehydrogenase NM domain-like"/>
    <property type="match status" value="1"/>
</dbReference>
<evidence type="ECO:0000313" key="9">
    <source>
        <dbReference type="Proteomes" id="UP000587527"/>
    </source>
</evidence>
<protein>
    <submittedName>
        <fullName evidence="8">Acyl-CoA oxidase</fullName>
        <ecNumber evidence="8">1.3.3.6</ecNumber>
    </submittedName>
</protein>
<evidence type="ECO:0000256" key="4">
    <source>
        <dbReference type="ARBA" id="ARBA00022827"/>
    </source>
</evidence>
<dbReference type="Pfam" id="PF22924">
    <property type="entry name" value="ACOX_C_alpha1"/>
    <property type="match status" value="1"/>
</dbReference>
<proteinExistence type="inferred from homology"/>
<dbReference type="Gene3D" id="1.20.140.10">
    <property type="entry name" value="Butyryl-CoA Dehydrogenase, subunit A, domain 3"/>
    <property type="match status" value="2"/>
</dbReference>
<evidence type="ECO:0000259" key="6">
    <source>
        <dbReference type="Pfam" id="PF01756"/>
    </source>
</evidence>
<dbReference type="EMBL" id="JACHMN010000001">
    <property type="protein sequence ID" value="MBB5866927.1"/>
    <property type="molecule type" value="Genomic_DNA"/>
</dbReference>
<keyword evidence="9" id="KW-1185">Reference proteome</keyword>
<gene>
    <name evidence="8" type="ORF">F4553_000306</name>
</gene>
<dbReference type="GO" id="GO:0005504">
    <property type="term" value="F:fatty acid binding"/>
    <property type="evidence" value="ECO:0007669"/>
    <property type="project" value="TreeGrafter"/>
</dbReference>
<evidence type="ECO:0000256" key="5">
    <source>
        <dbReference type="ARBA" id="ARBA00023002"/>
    </source>
</evidence>
<dbReference type="PANTHER" id="PTHR10909:SF382">
    <property type="entry name" value="ACYL-COENZYME A OXIDASE"/>
    <property type="match status" value="1"/>
</dbReference>